<keyword evidence="2" id="KW-1185">Reference proteome</keyword>
<dbReference type="EMBL" id="JANBUJ010002255">
    <property type="protein sequence ID" value="KAJ2764706.1"/>
    <property type="molecule type" value="Genomic_DNA"/>
</dbReference>
<accession>A0ACC1JPJ0</accession>
<organism evidence="1 2">
    <name type="scientific">Coemansia nantahalensis</name>
    <dbReference type="NCBI Taxonomy" id="2789366"/>
    <lineage>
        <taxon>Eukaryota</taxon>
        <taxon>Fungi</taxon>
        <taxon>Fungi incertae sedis</taxon>
        <taxon>Zoopagomycota</taxon>
        <taxon>Kickxellomycotina</taxon>
        <taxon>Kickxellomycetes</taxon>
        <taxon>Kickxellales</taxon>
        <taxon>Kickxellaceae</taxon>
        <taxon>Coemansia</taxon>
    </lineage>
</organism>
<name>A0ACC1JPJ0_9FUNG</name>
<evidence type="ECO:0000313" key="2">
    <source>
        <dbReference type="Proteomes" id="UP001140234"/>
    </source>
</evidence>
<protein>
    <submittedName>
        <fullName evidence="1">Uncharacterized protein</fullName>
    </submittedName>
</protein>
<evidence type="ECO:0000313" key="1">
    <source>
        <dbReference type="EMBL" id="KAJ2764706.1"/>
    </source>
</evidence>
<sequence>MYSANAGGSGGGGGGGHSYSTPSSPSAYCSTSLSGEGKATNDKELAALFRAAAANVTQLYREASSIGQSAYKAGYEQCYSDMWEFVLAAQADGAISPQLQRQALLQQLAEFARAKRLAARQPYASPMGGVAEYAATDDQGREQHRQTAGMQSHFRF</sequence>
<proteinExistence type="predicted"/>
<dbReference type="Proteomes" id="UP001140234">
    <property type="component" value="Unassembled WGS sequence"/>
</dbReference>
<reference evidence="1" key="1">
    <citation type="submission" date="2022-07" db="EMBL/GenBank/DDBJ databases">
        <title>Phylogenomic reconstructions and comparative analyses of Kickxellomycotina fungi.</title>
        <authorList>
            <person name="Reynolds N.K."/>
            <person name="Stajich J.E."/>
            <person name="Barry K."/>
            <person name="Grigoriev I.V."/>
            <person name="Crous P."/>
            <person name="Smith M.E."/>
        </authorList>
    </citation>
    <scope>NUCLEOTIDE SEQUENCE</scope>
    <source>
        <strain evidence="1">CBS 109366</strain>
    </source>
</reference>
<comment type="caution">
    <text evidence="1">The sequence shown here is derived from an EMBL/GenBank/DDBJ whole genome shotgun (WGS) entry which is preliminary data.</text>
</comment>
<gene>
    <name evidence="1" type="ORF">IWQ57_005064</name>
</gene>